<evidence type="ECO:0000256" key="7">
    <source>
        <dbReference type="ARBA" id="ARBA00022737"/>
    </source>
</evidence>
<evidence type="ECO:0000256" key="11">
    <source>
        <dbReference type="ARBA" id="ARBA00023157"/>
    </source>
</evidence>
<keyword evidence="18" id="KW-1185">Reference proteome</keyword>
<dbReference type="FunFam" id="2.120.10.30:FF:000008">
    <property type="entry name" value="Low-density lipoprotein receptor-related protein 4"/>
    <property type="match status" value="1"/>
</dbReference>
<dbReference type="PROSITE" id="PS01209">
    <property type="entry name" value="LDLRA_1"/>
    <property type="match status" value="2"/>
</dbReference>
<feature type="non-terminal residue" evidence="17">
    <location>
        <position position="843"/>
    </location>
</feature>
<evidence type="ECO:0000256" key="15">
    <source>
        <dbReference type="PROSITE-ProRule" id="PRU00461"/>
    </source>
</evidence>
<protein>
    <recommendedName>
        <fullName evidence="16">EGF-like domain-containing protein</fullName>
    </recommendedName>
</protein>
<dbReference type="Pfam" id="PF00057">
    <property type="entry name" value="Ldl_recept_a"/>
    <property type="match status" value="1"/>
</dbReference>
<dbReference type="PRINTS" id="PR00261">
    <property type="entry name" value="LDLRECEPTOR"/>
</dbReference>
<dbReference type="SUPFAM" id="SSF57184">
    <property type="entry name" value="Growth factor receptor domain"/>
    <property type="match status" value="1"/>
</dbReference>
<dbReference type="GO" id="GO:0006897">
    <property type="term" value="P:endocytosis"/>
    <property type="evidence" value="ECO:0007669"/>
    <property type="project" value="UniProtKB-KW"/>
</dbReference>
<dbReference type="GO" id="GO:0005041">
    <property type="term" value="F:low-density lipoprotein particle receptor activity"/>
    <property type="evidence" value="ECO:0007669"/>
    <property type="project" value="TreeGrafter"/>
</dbReference>
<dbReference type="PROSITE" id="PS01186">
    <property type="entry name" value="EGF_2"/>
    <property type="match status" value="1"/>
</dbReference>
<dbReference type="Gene3D" id="2.10.25.10">
    <property type="entry name" value="Laminin"/>
    <property type="match status" value="1"/>
</dbReference>
<keyword evidence="7" id="KW-0677">Repeat</keyword>
<keyword evidence="13" id="KW-0325">Glycoprotein</keyword>
<sequence length="843" mass="94387">VIKCSASEWRCAGSQDCIPDSWLCDGDHDCDDKSDEVGCSSSPLVCAEPSHFCDNNTLCIEVIHLCDNIADCKDNSDEGGRCGAVDCELMNCEYLCVQGPIGPLCTCPDGQHLLPDGAMCSQPHPCHTWGTCSQICNPFKDRHKCSCVSGYELQADGYNCKSNSSGAPYLIFSNRHELRSISLKNGGNMNVKALISSLKNTIALDFYHHPDGDIIFWTDVVDDKIYRGTILGGALSNIEPVVQTGLATAEGLAVDWVGENLYWVESNLNQIEVAKLNGSFRRTLIAQHMESPRAISLDPRVGMLFWTDWEEGASRIESASMSGEGRRMVLLVSQISGSGWPNGLTLDYALKRIYWIDAKSDSIHTVLYDGSDHREILRVHQLLSHPFAISLFGNYVYWTDWRTNAVIRANKFNGSEVQEIHRTITQPFDIKVLHPSRQPRDMNNPCALNNGGCSHLCLLSFNETRQCNCPHIMTLGPDEKTCLRNEKVLLFSRPNEIRGVDVNKPSFDIIPRLSLPKVQEPSQLDFNAKDESILWVDTALNEVKRARLSGSPIDVLLDTAINSPKGYIIHCITNFFFKGTLRENRIQFLKKFAAYIIEFLPHILKRPRKLVSMMVSSSYERWWNLYSTQINPFSPMTSAASREVSPSTRLEGNNVELSLGNGKPPFPDVLRLGLWNYDVDIMGPLRQCLHLLMIQAMARMPKIDLISYDHPIHYGYYIHKVIITNSEGSQASPGTYFTYMIEQACFNDAGGSNAKKDPIHMQICLSRGDNDLSCRKSMGYQVEELEKKLNLGLLTVRGNLVFPSGVGLQGLHQSSRRKKMWTLPLIPLTLGTPLKPDFHVSPE</sequence>
<dbReference type="SUPFAM" id="SSF63825">
    <property type="entry name" value="YWTD domain"/>
    <property type="match status" value="1"/>
</dbReference>
<dbReference type="GO" id="GO:0005886">
    <property type="term" value="C:plasma membrane"/>
    <property type="evidence" value="ECO:0007669"/>
    <property type="project" value="UniProtKB-SubCell"/>
</dbReference>
<dbReference type="InterPro" id="IPR002172">
    <property type="entry name" value="LDrepeatLR_classA_rpt"/>
</dbReference>
<evidence type="ECO:0000313" key="18">
    <source>
        <dbReference type="Proteomes" id="UP001497623"/>
    </source>
</evidence>
<keyword evidence="6" id="KW-0732">Signal</keyword>
<keyword evidence="4" id="KW-0254">Endocytosis</keyword>
<dbReference type="Gene3D" id="4.10.400.10">
    <property type="entry name" value="Low-density Lipoprotein Receptor"/>
    <property type="match status" value="2"/>
</dbReference>
<feature type="repeat" description="LDL-receptor class B" evidence="15">
    <location>
        <begin position="351"/>
        <end position="395"/>
    </location>
</feature>
<evidence type="ECO:0000256" key="14">
    <source>
        <dbReference type="PROSITE-ProRule" id="PRU00124"/>
    </source>
</evidence>
<dbReference type="CDD" id="cd00053">
    <property type="entry name" value="EGF"/>
    <property type="match status" value="1"/>
</dbReference>
<dbReference type="PANTHER" id="PTHR22722:SF5">
    <property type="entry name" value="LOW-DENSITY LIPOPROTEIN RECEPTOR-RELATED PROTEIN 1B"/>
    <property type="match status" value="1"/>
</dbReference>
<dbReference type="InterPro" id="IPR011042">
    <property type="entry name" value="6-blade_b-propeller_TolB-like"/>
</dbReference>
<keyword evidence="11 14" id="KW-1015">Disulfide bond</keyword>
<keyword evidence="12" id="KW-0675">Receptor</keyword>
<accession>A0AAV2S0X2</accession>
<evidence type="ECO:0000256" key="6">
    <source>
        <dbReference type="ARBA" id="ARBA00022729"/>
    </source>
</evidence>
<keyword evidence="3" id="KW-0245">EGF-like domain</keyword>
<dbReference type="PROSITE" id="PS51120">
    <property type="entry name" value="LDLRB"/>
    <property type="match status" value="4"/>
</dbReference>
<evidence type="ECO:0000256" key="9">
    <source>
        <dbReference type="ARBA" id="ARBA00022989"/>
    </source>
</evidence>
<name>A0AAV2S0X2_MEGNR</name>
<feature type="disulfide bond" evidence="14">
    <location>
        <begin position="24"/>
        <end position="39"/>
    </location>
</feature>
<dbReference type="SMART" id="SM00192">
    <property type="entry name" value="LDLa"/>
    <property type="match status" value="2"/>
</dbReference>
<evidence type="ECO:0000256" key="13">
    <source>
        <dbReference type="ARBA" id="ARBA00023180"/>
    </source>
</evidence>
<dbReference type="Pfam" id="PF00058">
    <property type="entry name" value="Ldl_recept_b"/>
    <property type="match status" value="3"/>
</dbReference>
<comment type="caution">
    <text evidence="17">The sequence shown here is derived from an EMBL/GenBank/DDBJ whole genome shotgun (WGS) entry which is preliminary data.</text>
</comment>
<organism evidence="17 18">
    <name type="scientific">Meganyctiphanes norvegica</name>
    <name type="common">Northern krill</name>
    <name type="synonym">Thysanopoda norvegica</name>
    <dbReference type="NCBI Taxonomy" id="48144"/>
    <lineage>
        <taxon>Eukaryota</taxon>
        <taxon>Metazoa</taxon>
        <taxon>Ecdysozoa</taxon>
        <taxon>Arthropoda</taxon>
        <taxon>Crustacea</taxon>
        <taxon>Multicrustacea</taxon>
        <taxon>Malacostraca</taxon>
        <taxon>Eumalacostraca</taxon>
        <taxon>Eucarida</taxon>
        <taxon>Euphausiacea</taxon>
        <taxon>Euphausiidae</taxon>
        <taxon>Meganyctiphanes</taxon>
    </lineage>
</organism>
<keyword evidence="5" id="KW-0812">Transmembrane</keyword>
<reference evidence="17 18" key="1">
    <citation type="submission" date="2024-05" db="EMBL/GenBank/DDBJ databases">
        <authorList>
            <person name="Wallberg A."/>
        </authorList>
    </citation>
    <scope>NUCLEOTIDE SEQUENCE [LARGE SCALE GENOMIC DNA]</scope>
</reference>
<evidence type="ECO:0000256" key="10">
    <source>
        <dbReference type="ARBA" id="ARBA00023136"/>
    </source>
</evidence>
<evidence type="ECO:0000256" key="5">
    <source>
        <dbReference type="ARBA" id="ARBA00022692"/>
    </source>
</evidence>
<dbReference type="InterPro" id="IPR036055">
    <property type="entry name" value="LDL_receptor-like_sf"/>
</dbReference>
<dbReference type="InterPro" id="IPR051221">
    <property type="entry name" value="LDLR-related"/>
</dbReference>
<keyword evidence="2" id="KW-1003">Cell membrane</keyword>
<dbReference type="GO" id="GO:0043235">
    <property type="term" value="C:receptor complex"/>
    <property type="evidence" value="ECO:0007669"/>
    <property type="project" value="TreeGrafter"/>
</dbReference>
<feature type="repeat" description="LDL-receptor class B" evidence="15">
    <location>
        <begin position="302"/>
        <end position="350"/>
    </location>
</feature>
<dbReference type="SUPFAM" id="SSF57424">
    <property type="entry name" value="LDL receptor-like module"/>
    <property type="match status" value="1"/>
</dbReference>
<keyword evidence="9" id="KW-1133">Transmembrane helix</keyword>
<comment type="caution">
    <text evidence="14">Lacks conserved residue(s) required for the propagation of feature annotation.</text>
</comment>
<dbReference type="SMART" id="SM00135">
    <property type="entry name" value="LY"/>
    <property type="match status" value="6"/>
</dbReference>
<feature type="repeat" description="LDL-receptor class B" evidence="15">
    <location>
        <begin position="259"/>
        <end position="301"/>
    </location>
</feature>
<evidence type="ECO:0000256" key="8">
    <source>
        <dbReference type="ARBA" id="ARBA00022837"/>
    </source>
</evidence>
<dbReference type="InterPro" id="IPR000742">
    <property type="entry name" value="EGF"/>
</dbReference>
<evidence type="ECO:0000256" key="2">
    <source>
        <dbReference type="ARBA" id="ARBA00022475"/>
    </source>
</evidence>
<dbReference type="PANTHER" id="PTHR22722">
    <property type="entry name" value="LOW-DENSITY LIPOPROTEIN RECEPTOR-RELATED PROTEIN 2-RELATED"/>
    <property type="match status" value="1"/>
</dbReference>
<dbReference type="Pfam" id="PF14670">
    <property type="entry name" value="FXa_inhibition"/>
    <property type="match status" value="1"/>
</dbReference>
<dbReference type="InterPro" id="IPR000033">
    <property type="entry name" value="LDLR_classB_rpt"/>
</dbReference>
<comment type="subcellular location">
    <subcellularLocation>
        <location evidence="1">Cell membrane</location>
        <topology evidence="1">Single-pass type I membrane protein</topology>
    </subcellularLocation>
</comment>
<dbReference type="Gene3D" id="2.120.10.30">
    <property type="entry name" value="TolB, C-terminal domain"/>
    <property type="match status" value="2"/>
</dbReference>
<dbReference type="Proteomes" id="UP001497623">
    <property type="component" value="Unassembled WGS sequence"/>
</dbReference>
<evidence type="ECO:0000259" key="16">
    <source>
        <dbReference type="PROSITE" id="PS01186"/>
    </source>
</evidence>
<dbReference type="InterPro" id="IPR009030">
    <property type="entry name" value="Growth_fac_rcpt_cys_sf"/>
</dbReference>
<dbReference type="EMBL" id="CAXKWB010041354">
    <property type="protein sequence ID" value="CAL4156177.1"/>
    <property type="molecule type" value="Genomic_DNA"/>
</dbReference>
<dbReference type="AlphaFoldDB" id="A0AAV2S0X2"/>
<evidence type="ECO:0000256" key="1">
    <source>
        <dbReference type="ARBA" id="ARBA00004251"/>
    </source>
</evidence>
<keyword evidence="8" id="KW-0106">Calcium</keyword>
<evidence type="ECO:0000313" key="17">
    <source>
        <dbReference type="EMBL" id="CAL4156177.1"/>
    </source>
</evidence>
<evidence type="ECO:0000256" key="4">
    <source>
        <dbReference type="ARBA" id="ARBA00022583"/>
    </source>
</evidence>
<dbReference type="SMART" id="SM00181">
    <property type="entry name" value="EGF"/>
    <property type="match status" value="3"/>
</dbReference>
<feature type="repeat" description="LDL-receptor class B" evidence="15">
    <location>
        <begin position="213"/>
        <end position="258"/>
    </location>
</feature>
<feature type="non-terminal residue" evidence="17">
    <location>
        <position position="1"/>
    </location>
</feature>
<dbReference type="InterPro" id="IPR023415">
    <property type="entry name" value="LDLR_class-A_CS"/>
</dbReference>
<keyword evidence="10" id="KW-0472">Membrane</keyword>
<evidence type="ECO:0000256" key="12">
    <source>
        <dbReference type="ARBA" id="ARBA00023170"/>
    </source>
</evidence>
<gene>
    <name evidence="17" type="ORF">MNOR_LOCUS31682</name>
</gene>
<dbReference type="CDD" id="cd00112">
    <property type="entry name" value="LDLa"/>
    <property type="match status" value="2"/>
</dbReference>
<proteinExistence type="predicted"/>
<dbReference type="PROSITE" id="PS50068">
    <property type="entry name" value="LDLRA_2"/>
    <property type="match status" value="2"/>
</dbReference>
<evidence type="ECO:0000256" key="3">
    <source>
        <dbReference type="ARBA" id="ARBA00022536"/>
    </source>
</evidence>
<feature type="domain" description="EGF-like" evidence="16">
    <location>
        <begin position="145"/>
        <end position="160"/>
    </location>
</feature>